<dbReference type="PANTHER" id="PTHR48080:SF4">
    <property type="entry name" value="GLUCARATE DEHYDRATASE"/>
    <property type="match status" value="1"/>
</dbReference>
<dbReference type="STRING" id="29367.CLPUN_25380"/>
<dbReference type="AlphaFoldDB" id="A0A1S8TGH8"/>
<accession>A0A1S8TGH8</accession>
<dbReference type="SUPFAM" id="SSF51604">
    <property type="entry name" value="Enolase C-terminal domain-like"/>
    <property type="match status" value="1"/>
</dbReference>
<reference evidence="3 4" key="1">
    <citation type="submission" date="2016-05" db="EMBL/GenBank/DDBJ databases">
        <title>Microbial solvent formation.</title>
        <authorList>
            <person name="Poehlein A."/>
            <person name="Montoya Solano J.D."/>
            <person name="Flitsch S."/>
            <person name="Krabben P."/>
            <person name="Duerre P."/>
            <person name="Daniel R."/>
        </authorList>
    </citation>
    <scope>NUCLEOTIDE SEQUENCE [LARGE SCALE GENOMIC DNA]</scope>
    <source>
        <strain evidence="3 4">DSM 2619</strain>
    </source>
</reference>
<comment type="caution">
    <text evidence="3">The sequence shown here is derived from an EMBL/GenBank/DDBJ whole genome shotgun (WGS) entry which is preliminary data.</text>
</comment>
<proteinExistence type="predicted"/>
<dbReference type="SMART" id="SM00922">
    <property type="entry name" value="MR_MLE"/>
    <property type="match status" value="1"/>
</dbReference>
<dbReference type="GO" id="GO:0046872">
    <property type="term" value="F:metal ion binding"/>
    <property type="evidence" value="ECO:0007669"/>
    <property type="project" value="UniProtKB-KW"/>
</dbReference>
<dbReference type="InterPro" id="IPR013342">
    <property type="entry name" value="Mandelate_racemase_C"/>
</dbReference>
<evidence type="ECO:0000313" key="4">
    <source>
        <dbReference type="Proteomes" id="UP000190890"/>
    </source>
</evidence>
<dbReference type="InterPro" id="IPR036849">
    <property type="entry name" value="Enolase-like_C_sf"/>
</dbReference>
<sequence>MTPEAIVKLAEAIHAKYGFTDFKLKGGVLEGKEEIKAIKALKEHFPDARITLDPNGAWSLKEAVELCKDMHGILTYCEDPCGAEDGYSGREIMAEFKKATGLPTATNMINTDWREMGHSVVLNSVDIPLADCHFWTMEGTVRVSQLCNE</sequence>
<evidence type="ECO:0000313" key="3">
    <source>
        <dbReference type="EMBL" id="OOM76838.1"/>
    </source>
</evidence>
<keyword evidence="1" id="KW-0479">Metal-binding</keyword>
<keyword evidence="4" id="KW-1185">Reference proteome</keyword>
<dbReference type="PANTHER" id="PTHR48080">
    <property type="entry name" value="D-GALACTONATE DEHYDRATASE-RELATED"/>
    <property type="match status" value="1"/>
</dbReference>
<evidence type="ECO:0000256" key="1">
    <source>
        <dbReference type="ARBA" id="ARBA00022723"/>
    </source>
</evidence>
<dbReference type="Gene3D" id="3.20.20.120">
    <property type="entry name" value="Enolase-like C-terminal domain"/>
    <property type="match status" value="1"/>
</dbReference>
<gene>
    <name evidence="3" type="primary">gudD_2</name>
    <name evidence="3" type="ORF">CLPUN_25380</name>
</gene>
<dbReference type="InterPro" id="IPR034593">
    <property type="entry name" value="DgoD-like"/>
</dbReference>
<evidence type="ECO:0000259" key="2">
    <source>
        <dbReference type="SMART" id="SM00922"/>
    </source>
</evidence>
<name>A0A1S8TGH8_9CLOT</name>
<dbReference type="EC" id="4.2.1.40" evidence="3"/>
<dbReference type="GO" id="GO:0008872">
    <property type="term" value="F:glucarate dehydratase activity"/>
    <property type="evidence" value="ECO:0007669"/>
    <property type="project" value="UniProtKB-EC"/>
</dbReference>
<dbReference type="Proteomes" id="UP000190890">
    <property type="component" value="Unassembled WGS sequence"/>
</dbReference>
<dbReference type="Pfam" id="PF13378">
    <property type="entry name" value="MR_MLE_C"/>
    <property type="match status" value="1"/>
</dbReference>
<keyword evidence="3" id="KW-0456">Lyase</keyword>
<dbReference type="InterPro" id="IPR029065">
    <property type="entry name" value="Enolase_C-like"/>
</dbReference>
<organism evidence="3 4">
    <name type="scientific">Clostridium puniceum</name>
    <dbReference type="NCBI Taxonomy" id="29367"/>
    <lineage>
        <taxon>Bacteria</taxon>
        <taxon>Bacillati</taxon>
        <taxon>Bacillota</taxon>
        <taxon>Clostridia</taxon>
        <taxon>Eubacteriales</taxon>
        <taxon>Clostridiaceae</taxon>
        <taxon>Clostridium</taxon>
    </lineage>
</organism>
<feature type="domain" description="Mandelate racemase/muconate lactonizing enzyme C-terminal" evidence="2">
    <location>
        <begin position="3"/>
        <end position="103"/>
    </location>
</feature>
<protein>
    <submittedName>
        <fullName evidence="3">Glucarate dehydratase</fullName>
        <ecNumber evidence="3">4.2.1.40</ecNumber>
    </submittedName>
</protein>
<dbReference type="EMBL" id="LZZM01000163">
    <property type="protein sequence ID" value="OOM76838.1"/>
    <property type="molecule type" value="Genomic_DNA"/>
</dbReference>